<dbReference type="InterPro" id="IPR036365">
    <property type="entry name" value="PGBD-like_sf"/>
</dbReference>
<dbReference type="AlphaFoldDB" id="A0A951U4I5"/>
<protein>
    <submittedName>
        <fullName evidence="2">Peptidoglycan-binding protein</fullName>
    </submittedName>
</protein>
<proteinExistence type="predicted"/>
<evidence type="ECO:0000259" key="1">
    <source>
        <dbReference type="Pfam" id="PF01471"/>
    </source>
</evidence>
<dbReference type="Gene3D" id="1.10.101.10">
    <property type="entry name" value="PGBD-like superfamily/PGBD"/>
    <property type="match status" value="1"/>
</dbReference>
<evidence type="ECO:0000313" key="2">
    <source>
        <dbReference type="EMBL" id="MBW4465763.1"/>
    </source>
</evidence>
<name>A0A951U4I5_9CYAN</name>
<dbReference type="SUPFAM" id="SSF47090">
    <property type="entry name" value="PGBD-like"/>
    <property type="match status" value="1"/>
</dbReference>
<comment type="caution">
    <text evidence="2">The sequence shown here is derived from an EMBL/GenBank/DDBJ whole genome shotgun (WGS) entry which is preliminary data.</text>
</comment>
<dbReference type="EMBL" id="JAHHHV010000064">
    <property type="protein sequence ID" value="MBW4465763.1"/>
    <property type="molecule type" value="Genomic_DNA"/>
</dbReference>
<accession>A0A951U4I5</accession>
<organism evidence="2 3">
    <name type="scientific">Pegethrix bostrychoides GSE-TBD4-15B</name>
    <dbReference type="NCBI Taxonomy" id="2839662"/>
    <lineage>
        <taxon>Bacteria</taxon>
        <taxon>Bacillati</taxon>
        <taxon>Cyanobacteriota</taxon>
        <taxon>Cyanophyceae</taxon>
        <taxon>Oculatellales</taxon>
        <taxon>Oculatellaceae</taxon>
        <taxon>Pegethrix</taxon>
    </lineage>
</organism>
<reference evidence="2" key="1">
    <citation type="submission" date="2021-05" db="EMBL/GenBank/DDBJ databases">
        <authorList>
            <person name="Pietrasiak N."/>
            <person name="Ward R."/>
            <person name="Stajich J.E."/>
            <person name="Kurbessoian T."/>
        </authorList>
    </citation>
    <scope>NUCLEOTIDE SEQUENCE</scope>
    <source>
        <strain evidence="2">GSE-TBD4-15B</strain>
    </source>
</reference>
<gene>
    <name evidence="2" type="ORF">KME07_10045</name>
</gene>
<evidence type="ECO:0000313" key="3">
    <source>
        <dbReference type="Proteomes" id="UP000707356"/>
    </source>
</evidence>
<sequence>METVAYTEVAQGYEDFELSSEGKSFANIKVSGKAVAAAIGVSATALAGGLLSAAPAMAYGYGCCRPTYRPIHRPIYRPISYSGCYSSCYSRPVYYSYQSYQPTYYSSSSSYDCYCDSGSSGSSGGDYQGISYHPVTDANLLKLGASGEIVALLQQTLADLGYPVSVDGLYGYETKEAVIAYQVDQGLLVDGIAGGQTLDSLGLAGAGA</sequence>
<dbReference type="Pfam" id="PF01471">
    <property type="entry name" value="PG_binding_1"/>
    <property type="match status" value="1"/>
</dbReference>
<dbReference type="Proteomes" id="UP000707356">
    <property type="component" value="Unassembled WGS sequence"/>
</dbReference>
<dbReference type="InterPro" id="IPR036366">
    <property type="entry name" value="PGBDSf"/>
</dbReference>
<feature type="domain" description="Peptidoglycan binding-like" evidence="1">
    <location>
        <begin position="146"/>
        <end position="201"/>
    </location>
</feature>
<dbReference type="InterPro" id="IPR002477">
    <property type="entry name" value="Peptidoglycan-bd-like"/>
</dbReference>
<reference evidence="2" key="2">
    <citation type="journal article" date="2022" name="Microbiol. Resour. Announc.">
        <title>Metagenome Sequencing to Explore Phylogenomics of Terrestrial Cyanobacteria.</title>
        <authorList>
            <person name="Ward R.D."/>
            <person name="Stajich J.E."/>
            <person name="Johansen J.R."/>
            <person name="Huntemann M."/>
            <person name="Clum A."/>
            <person name="Foster B."/>
            <person name="Foster B."/>
            <person name="Roux S."/>
            <person name="Palaniappan K."/>
            <person name="Varghese N."/>
            <person name="Mukherjee S."/>
            <person name="Reddy T.B.K."/>
            <person name="Daum C."/>
            <person name="Copeland A."/>
            <person name="Chen I.A."/>
            <person name="Ivanova N.N."/>
            <person name="Kyrpides N.C."/>
            <person name="Shapiro N."/>
            <person name="Eloe-Fadrosh E.A."/>
            <person name="Pietrasiak N."/>
        </authorList>
    </citation>
    <scope>NUCLEOTIDE SEQUENCE</scope>
    <source>
        <strain evidence="2">GSE-TBD4-15B</strain>
    </source>
</reference>